<keyword evidence="4" id="KW-0378">Hydrolase</keyword>
<organism evidence="4">
    <name type="scientific">Pontimicrobium sp. SW4</name>
    <dbReference type="NCBI Taxonomy" id="3153519"/>
    <lineage>
        <taxon>Bacteria</taxon>
        <taxon>Pseudomonadati</taxon>
        <taxon>Bacteroidota</taxon>
        <taxon>Flavobacteriia</taxon>
        <taxon>Flavobacteriales</taxon>
        <taxon>Flavobacteriaceae</taxon>
        <taxon>Pontimicrobium</taxon>
    </lineage>
</organism>
<evidence type="ECO:0000313" key="4">
    <source>
        <dbReference type="EMBL" id="XBG61888.1"/>
    </source>
</evidence>
<dbReference type="Pfam" id="PF11954">
    <property type="entry name" value="DUF3471"/>
    <property type="match status" value="1"/>
</dbReference>
<evidence type="ECO:0000256" key="1">
    <source>
        <dbReference type="SAM" id="SignalP"/>
    </source>
</evidence>
<evidence type="ECO:0000259" key="2">
    <source>
        <dbReference type="Pfam" id="PF00144"/>
    </source>
</evidence>
<dbReference type="RefSeq" id="WP_347924738.1">
    <property type="nucleotide sequence ID" value="NZ_CP157199.1"/>
</dbReference>
<dbReference type="InterPro" id="IPR001466">
    <property type="entry name" value="Beta-lactam-related"/>
</dbReference>
<name>A0AAU7BUX1_9FLAO</name>
<dbReference type="GO" id="GO:0016787">
    <property type="term" value="F:hydrolase activity"/>
    <property type="evidence" value="ECO:0007669"/>
    <property type="project" value="UniProtKB-KW"/>
</dbReference>
<dbReference type="Pfam" id="PF00144">
    <property type="entry name" value="Beta-lactamase"/>
    <property type="match status" value="1"/>
</dbReference>
<sequence length="550" mass="60970">MQYKFSIKAIALLSFCLLISFSNQAQNIESQIDDILNASYKANEPGATALVYKDGKVIYRKGFGSANLELGVAMQPEHVFEIGSITKQFTAIAILMLEEQGKLKVEDDITKYIPDYPTNGKTITIHNLLNHTSGIKSYTSMESFIKHARTDMTPSELIDKFKNEPMDFDPGEKFLYNNSGYILLGHIIEIITGETYADYIQKHIFDKIGMKNSYYGSMKKLIKNRAYGYKKGENGYLNADYLSLTLPYAAGSLMSNVDDLLKWQKALNTNQLITQKSYEKAINGSSLNNGEHISYGYGLGAGKIQGSKSISHGGGIFGYATMGIYMPQEDVFVSVLTNCDCSSPTGVANKIAALAIGKPFLNKADAITLSEAQLNKWAGAYEFPDSVIRYITVKNGKIFSQREGSTKLEIYPMSESKFIFEEGDIIYNFSVKNGKKQAEFVTDVTVIGNEINKAPPAEQKEITLAPDVLKQYIGKYELQPGFVIEVTVNGNQIFAQATGQPQFEIFAESEDNFFLKVVPAKLVFSKDENGIVNMTTLHQGGQQMPGKKID</sequence>
<dbReference type="InterPro" id="IPR021860">
    <property type="entry name" value="Peptidase_S12_Pab87-rel_C"/>
</dbReference>
<gene>
    <name evidence="4" type="ORF">ABGB03_03065</name>
</gene>
<proteinExistence type="predicted"/>
<dbReference type="PANTHER" id="PTHR46825:SF9">
    <property type="entry name" value="BETA-LACTAMASE-RELATED DOMAIN-CONTAINING PROTEIN"/>
    <property type="match status" value="1"/>
</dbReference>
<dbReference type="SUPFAM" id="SSF56601">
    <property type="entry name" value="beta-lactamase/transpeptidase-like"/>
    <property type="match status" value="1"/>
</dbReference>
<accession>A0AAU7BUX1</accession>
<feature type="signal peptide" evidence="1">
    <location>
        <begin position="1"/>
        <end position="25"/>
    </location>
</feature>
<dbReference type="Gene3D" id="3.40.710.10">
    <property type="entry name" value="DD-peptidase/beta-lactamase superfamily"/>
    <property type="match status" value="1"/>
</dbReference>
<feature type="domain" description="Beta-lactamase-related" evidence="2">
    <location>
        <begin position="42"/>
        <end position="352"/>
    </location>
</feature>
<evidence type="ECO:0000259" key="3">
    <source>
        <dbReference type="Pfam" id="PF11954"/>
    </source>
</evidence>
<reference evidence="4" key="1">
    <citation type="submission" date="2024-05" db="EMBL/GenBank/DDBJ databases">
        <title>Pontimicrobium maritimus sp. nov., isolated form sea water.</title>
        <authorList>
            <person name="Muhammad N."/>
            <person name="Vuong T.Q."/>
            <person name="Han H.L."/>
            <person name="Kim S.-G."/>
        </authorList>
    </citation>
    <scope>NUCLEOTIDE SEQUENCE</scope>
    <source>
        <strain evidence="4">SW4</strain>
    </source>
</reference>
<dbReference type="PANTHER" id="PTHR46825">
    <property type="entry name" value="D-ALANYL-D-ALANINE-CARBOXYPEPTIDASE/ENDOPEPTIDASE AMPH"/>
    <property type="match status" value="1"/>
</dbReference>
<dbReference type="EMBL" id="CP157199">
    <property type="protein sequence ID" value="XBG61888.1"/>
    <property type="molecule type" value="Genomic_DNA"/>
</dbReference>
<feature type="chain" id="PRO_5043851288" evidence="1">
    <location>
        <begin position="26"/>
        <end position="550"/>
    </location>
</feature>
<feature type="domain" description="Peptidase S12 Pab87-related C-terminal" evidence="3">
    <location>
        <begin position="459"/>
        <end position="538"/>
    </location>
</feature>
<dbReference type="InterPro" id="IPR050491">
    <property type="entry name" value="AmpC-like"/>
</dbReference>
<dbReference type="AlphaFoldDB" id="A0AAU7BUX1"/>
<keyword evidence="1" id="KW-0732">Signal</keyword>
<dbReference type="InterPro" id="IPR012338">
    <property type="entry name" value="Beta-lactam/transpept-like"/>
</dbReference>
<protein>
    <submittedName>
        <fullName evidence="4">Serine hydrolase</fullName>
    </submittedName>
</protein>